<feature type="transmembrane region" description="Helical" evidence="5">
    <location>
        <begin position="226"/>
        <end position="248"/>
    </location>
</feature>
<dbReference type="GO" id="GO:0048038">
    <property type="term" value="F:quinone binding"/>
    <property type="evidence" value="ECO:0007669"/>
    <property type="project" value="UniProtKB-KW"/>
</dbReference>
<dbReference type="GO" id="GO:0012505">
    <property type="term" value="C:endomembrane system"/>
    <property type="evidence" value="ECO:0007669"/>
    <property type="project" value="UniProtKB-SubCell"/>
</dbReference>
<gene>
    <name evidence="5" type="primary">nuoN</name>
    <name evidence="8" type="ORF">SAMN04489765_1283</name>
</gene>
<keyword evidence="9" id="KW-1185">Reference proteome</keyword>
<feature type="transmembrane region" description="Helical" evidence="5">
    <location>
        <begin position="391"/>
        <end position="410"/>
    </location>
</feature>
<comment type="function">
    <text evidence="5">NDH-1 shuttles electrons from NADH, via FMN and iron-sulfur (Fe-S) centers, to quinones in the respiratory chain. The immediate electron acceptor for the enzyme in this species is believed to be a menaquinone. Couples the redox reaction to proton translocation (for every two electrons transferred, four hydrogen ions are translocated across the cytoplasmic membrane), and thus conserves the redox energy in a proton gradient.</text>
</comment>
<feature type="transmembrane region" description="Helical" evidence="5">
    <location>
        <begin position="260"/>
        <end position="282"/>
    </location>
</feature>
<dbReference type="HAMAP" id="MF_00445">
    <property type="entry name" value="NDH1_NuoN_1"/>
    <property type="match status" value="1"/>
</dbReference>
<evidence type="ECO:0000256" key="4">
    <source>
        <dbReference type="ARBA" id="ARBA00023136"/>
    </source>
</evidence>
<feature type="transmembrane region" description="Helical" evidence="5">
    <location>
        <begin position="185"/>
        <end position="206"/>
    </location>
</feature>
<keyword evidence="5" id="KW-0874">Quinone</keyword>
<feature type="transmembrane region" description="Helical" evidence="5">
    <location>
        <begin position="343"/>
        <end position="364"/>
    </location>
</feature>
<dbReference type="GO" id="GO:0005886">
    <property type="term" value="C:plasma membrane"/>
    <property type="evidence" value="ECO:0007669"/>
    <property type="project" value="UniProtKB-SubCell"/>
</dbReference>
<dbReference type="GO" id="GO:0042773">
    <property type="term" value="P:ATP synthesis coupled electron transport"/>
    <property type="evidence" value="ECO:0007669"/>
    <property type="project" value="InterPro"/>
</dbReference>
<sequence length="505" mass="51637">MNPQPLGPLAALPAPQPLGPLAALPAPHIEYSQIAPAIIVFAAAIVGVLVESFAPAGIRAKAHAVIGGGAVVAALIAVAVLADTGSRPRAVLAGSVADDGLSLALQGLLLISTLPALALMVARYDSLTHTEAVPLTLFALGGMLAFVSAQDWLTLFVALEVFSLPLYLLCALAKRRGLLPLEAALKYFLLGAFSSAILLFGIALRFAATGSTSITAAPQDAVLGTIGAALIGVGLLFKVGAVPFHSWVPDVYQGAPTPVTAFMAAATKIAAFGVLVRLTLVAFRDVPWRPVIAAVAVVTVLVGSVIAVTQNDVKRMLAYSAIAHTGFLLIGVFAGTVRGTGAVCFYLAVYGLSTVGAFAVAAAVRETRPDGGTVEVSDLERWAGLGRSRPLLAGAMALFLLSFAGIPLTGGFTGKFAVFAAAAQQGGGGLVVVGVLASALAAVFYLRVLMTMYFAPAHEFAPDVPRVDPLTGFAIALGIAAVLALGVFPQPLLDLFADLTVFRGR</sequence>
<dbReference type="Proteomes" id="UP000183053">
    <property type="component" value="Unassembled WGS sequence"/>
</dbReference>
<dbReference type="InterPro" id="IPR001750">
    <property type="entry name" value="ND/Mrp_TM"/>
</dbReference>
<keyword evidence="5" id="KW-1278">Translocase</keyword>
<dbReference type="GO" id="GO:0008137">
    <property type="term" value="F:NADH dehydrogenase (ubiquinone) activity"/>
    <property type="evidence" value="ECO:0007669"/>
    <property type="project" value="InterPro"/>
</dbReference>
<keyword evidence="5" id="KW-0813">Transport</keyword>
<dbReference type="InterPro" id="IPR010096">
    <property type="entry name" value="NADH-Q_OxRdtase_suN/2"/>
</dbReference>
<proteinExistence type="inferred from homology"/>
<name>A0A1H1CM90_9ACTN</name>
<feature type="transmembrane region" description="Helical" evidence="5">
    <location>
        <begin position="101"/>
        <end position="120"/>
    </location>
</feature>
<feature type="domain" description="NADH:quinone oxidoreductase/Mrp antiporter transmembrane" evidence="7">
    <location>
        <begin position="149"/>
        <end position="440"/>
    </location>
</feature>
<accession>A0A1H1CM90</accession>
<feature type="transmembrane region" description="Helical" evidence="5">
    <location>
        <begin position="316"/>
        <end position="337"/>
    </location>
</feature>
<keyword evidence="3 5" id="KW-1133">Transmembrane helix</keyword>
<feature type="transmembrane region" description="Helical" evidence="5">
    <location>
        <begin position="62"/>
        <end position="81"/>
    </location>
</feature>
<evidence type="ECO:0000256" key="1">
    <source>
        <dbReference type="ARBA" id="ARBA00004127"/>
    </source>
</evidence>
<dbReference type="OrthoDB" id="9811718at2"/>
<keyword evidence="4 5" id="KW-0472">Membrane</keyword>
<dbReference type="GO" id="GO:0050136">
    <property type="term" value="F:NADH dehydrogenase (quinone) (non-electrogenic) activity"/>
    <property type="evidence" value="ECO:0007669"/>
    <property type="project" value="UniProtKB-UniRule"/>
</dbReference>
<comment type="subcellular location">
    <subcellularLocation>
        <location evidence="5">Cell membrane</location>
        <topology evidence="5">Multi-pass membrane protein</topology>
    </subcellularLocation>
    <subcellularLocation>
        <location evidence="1">Endomembrane system</location>
        <topology evidence="1">Multi-pass membrane protein</topology>
    </subcellularLocation>
    <subcellularLocation>
        <location evidence="6">Membrane</location>
        <topology evidence="6">Multi-pass membrane protein</topology>
    </subcellularLocation>
</comment>
<dbReference type="PANTHER" id="PTHR22773">
    <property type="entry name" value="NADH DEHYDROGENASE"/>
    <property type="match status" value="1"/>
</dbReference>
<evidence type="ECO:0000313" key="9">
    <source>
        <dbReference type="Proteomes" id="UP000183053"/>
    </source>
</evidence>
<evidence type="ECO:0000256" key="5">
    <source>
        <dbReference type="HAMAP-Rule" id="MF_00445"/>
    </source>
</evidence>
<dbReference type="RefSeq" id="WP_082756621.1">
    <property type="nucleotide sequence ID" value="NZ_FNLF01000002.1"/>
</dbReference>
<dbReference type="Pfam" id="PF00361">
    <property type="entry name" value="Proton_antipo_M"/>
    <property type="match status" value="1"/>
</dbReference>
<dbReference type="STRING" id="47312.SAMN04489765_1283"/>
<evidence type="ECO:0000313" key="8">
    <source>
        <dbReference type="EMBL" id="SDQ65391.1"/>
    </source>
</evidence>
<feature type="transmembrane region" description="Helical" evidence="5">
    <location>
        <begin position="288"/>
        <end position="309"/>
    </location>
</feature>
<dbReference type="EC" id="7.1.1.-" evidence="5"/>
<feature type="transmembrane region" description="Helical" evidence="5">
    <location>
        <begin position="430"/>
        <end position="449"/>
    </location>
</feature>
<comment type="similarity">
    <text evidence="5">Belongs to the complex I subunit 2 family.</text>
</comment>
<reference evidence="9" key="1">
    <citation type="submission" date="2016-10" db="EMBL/GenBank/DDBJ databases">
        <authorList>
            <person name="Varghese N."/>
            <person name="Submissions S."/>
        </authorList>
    </citation>
    <scope>NUCLEOTIDE SEQUENCE [LARGE SCALE GENOMIC DNA]</scope>
    <source>
        <strain evidence="9">DSM 44142</strain>
    </source>
</reference>
<dbReference type="NCBIfam" id="TIGR01770">
    <property type="entry name" value="NDH_I_N"/>
    <property type="match status" value="1"/>
</dbReference>
<comment type="subunit">
    <text evidence="5">NDH-1 is composed of 14 different subunits. Subunits NuoA, H, J, K, L, M, N constitute the membrane sector of the complex.</text>
</comment>
<keyword evidence="2 5" id="KW-0812">Transmembrane</keyword>
<evidence type="ECO:0000256" key="6">
    <source>
        <dbReference type="RuleBase" id="RU000320"/>
    </source>
</evidence>
<feature type="transmembrane region" description="Helical" evidence="5">
    <location>
        <begin position="470"/>
        <end position="488"/>
    </location>
</feature>
<comment type="catalytic activity">
    <reaction evidence="5">
        <text>a quinone + NADH + 5 H(+)(in) = a quinol + NAD(+) + 4 H(+)(out)</text>
        <dbReference type="Rhea" id="RHEA:57888"/>
        <dbReference type="ChEBI" id="CHEBI:15378"/>
        <dbReference type="ChEBI" id="CHEBI:24646"/>
        <dbReference type="ChEBI" id="CHEBI:57540"/>
        <dbReference type="ChEBI" id="CHEBI:57945"/>
        <dbReference type="ChEBI" id="CHEBI:132124"/>
    </reaction>
</comment>
<evidence type="ECO:0000256" key="3">
    <source>
        <dbReference type="ARBA" id="ARBA00022989"/>
    </source>
</evidence>
<dbReference type="AlphaFoldDB" id="A0A1H1CM90"/>
<organism evidence="8 9">
    <name type="scientific">Tsukamurella pulmonis</name>
    <dbReference type="NCBI Taxonomy" id="47312"/>
    <lineage>
        <taxon>Bacteria</taxon>
        <taxon>Bacillati</taxon>
        <taxon>Actinomycetota</taxon>
        <taxon>Actinomycetes</taxon>
        <taxon>Mycobacteriales</taxon>
        <taxon>Tsukamurellaceae</taxon>
        <taxon>Tsukamurella</taxon>
    </lineage>
</organism>
<keyword evidence="5" id="KW-0520">NAD</keyword>
<evidence type="ECO:0000259" key="7">
    <source>
        <dbReference type="Pfam" id="PF00361"/>
    </source>
</evidence>
<dbReference type="NCBIfam" id="NF004441">
    <property type="entry name" value="PRK05777.1-4"/>
    <property type="match status" value="1"/>
</dbReference>
<protein>
    <recommendedName>
        <fullName evidence="5">NADH-quinone oxidoreductase subunit N</fullName>
        <ecNumber evidence="5">7.1.1.-</ecNumber>
    </recommendedName>
    <alternativeName>
        <fullName evidence="5">NADH dehydrogenase I subunit N</fullName>
    </alternativeName>
    <alternativeName>
        <fullName evidence="5">NDH-1 subunit N</fullName>
    </alternativeName>
</protein>
<evidence type="ECO:0000256" key="2">
    <source>
        <dbReference type="ARBA" id="ARBA00022692"/>
    </source>
</evidence>
<keyword evidence="5" id="KW-1003">Cell membrane</keyword>
<feature type="transmembrane region" description="Helical" evidence="5">
    <location>
        <begin position="31"/>
        <end position="50"/>
    </location>
</feature>
<dbReference type="EMBL" id="FNLF01000002">
    <property type="protein sequence ID" value="SDQ65391.1"/>
    <property type="molecule type" value="Genomic_DNA"/>
</dbReference>
<feature type="transmembrane region" description="Helical" evidence="5">
    <location>
        <begin position="132"/>
        <end position="149"/>
    </location>
</feature>